<dbReference type="PROSITE" id="PS50931">
    <property type="entry name" value="HTH_LYSR"/>
    <property type="match status" value="1"/>
</dbReference>
<dbReference type="AlphaFoldDB" id="A0A1H3G8R6"/>
<dbReference type="GO" id="GO:0032993">
    <property type="term" value="C:protein-DNA complex"/>
    <property type="evidence" value="ECO:0007669"/>
    <property type="project" value="TreeGrafter"/>
</dbReference>
<dbReference type="SUPFAM" id="SSF46785">
    <property type="entry name" value="Winged helix' DNA-binding domain"/>
    <property type="match status" value="1"/>
</dbReference>
<dbReference type="RefSeq" id="WP_069787730.1">
    <property type="nucleotide sequence ID" value="NZ_FNOX01000002.1"/>
</dbReference>
<keyword evidence="2" id="KW-0805">Transcription regulation</keyword>
<gene>
    <name evidence="6" type="ORF">SAMN05216247_102369</name>
</gene>
<keyword evidence="3" id="KW-0238">DNA-binding</keyword>
<sequence>MELRHLRHLRCFGVLAEELHFTRAAERLHIEQPPFSQTIKELEDDFFLGGPFDRDRRAVQPTATGAAFLQGPPRLLEQARENAKAIAAGLRSNLRIVLSDAAVAHNSPRFWPIVMNKEPGNERRLTEVTLAEQLRDLR</sequence>
<dbReference type="PANTHER" id="PTHR30346:SF0">
    <property type="entry name" value="HCA OPERON TRANSCRIPTIONAL ACTIVATOR HCAR"/>
    <property type="match status" value="1"/>
</dbReference>
<evidence type="ECO:0000256" key="1">
    <source>
        <dbReference type="ARBA" id="ARBA00009437"/>
    </source>
</evidence>
<keyword evidence="4" id="KW-0804">Transcription</keyword>
<protein>
    <submittedName>
        <fullName evidence="6">Regulatory helix-turn-helix protein, lysR family</fullName>
    </submittedName>
</protein>
<feature type="domain" description="HTH lysR-type" evidence="5">
    <location>
        <begin position="1"/>
        <end position="62"/>
    </location>
</feature>
<dbReference type="InterPro" id="IPR036388">
    <property type="entry name" value="WH-like_DNA-bd_sf"/>
</dbReference>
<proteinExistence type="inferred from homology"/>
<evidence type="ECO:0000256" key="4">
    <source>
        <dbReference type="ARBA" id="ARBA00023163"/>
    </source>
</evidence>
<evidence type="ECO:0000313" key="7">
    <source>
        <dbReference type="Proteomes" id="UP000182902"/>
    </source>
</evidence>
<dbReference type="PANTHER" id="PTHR30346">
    <property type="entry name" value="TRANSCRIPTIONAL DUAL REGULATOR HCAR-RELATED"/>
    <property type="match status" value="1"/>
</dbReference>
<dbReference type="InterPro" id="IPR036390">
    <property type="entry name" value="WH_DNA-bd_sf"/>
</dbReference>
<evidence type="ECO:0000313" key="6">
    <source>
        <dbReference type="EMBL" id="SDX99038.1"/>
    </source>
</evidence>
<reference evidence="6 7" key="1">
    <citation type="submission" date="2016-10" db="EMBL/GenBank/DDBJ databases">
        <authorList>
            <person name="de Groot N.N."/>
        </authorList>
    </citation>
    <scope>NUCLEOTIDE SEQUENCE [LARGE SCALE GENOMIC DNA]</scope>
    <source>
        <strain evidence="6 7">ICMP 14252</strain>
    </source>
</reference>
<dbReference type="Proteomes" id="UP000182902">
    <property type="component" value="Unassembled WGS sequence"/>
</dbReference>
<dbReference type="InterPro" id="IPR000847">
    <property type="entry name" value="LysR_HTH_N"/>
</dbReference>
<dbReference type="PRINTS" id="PR00039">
    <property type="entry name" value="HTHLYSR"/>
</dbReference>
<evidence type="ECO:0000256" key="3">
    <source>
        <dbReference type="ARBA" id="ARBA00023125"/>
    </source>
</evidence>
<dbReference type="Gene3D" id="1.10.10.10">
    <property type="entry name" value="Winged helix-like DNA-binding domain superfamily/Winged helix DNA-binding domain"/>
    <property type="match status" value="1"/>
</dbReference>
<dbReference type="Pfam" id="PF00126">
    <property type="entry name" value="HTH_1"/>
    <property type="match status" value="1"/>
</dbReference>
<dbReference type="EMBL" id="FNOX01000002">
    <property type="protein sequence ID" value="SDX99038.1"/>
    <property type="molecule type" value="Genomic_DNA"/>
</dbReference>
<dbReference type="GO" id="GO:0003700">
    <property type="term" value="F:DNA-binding transcription factor activity"/>
    <property type="evidence" value="ECO:0007669"/>
    <property type="project" value="InterPro"/>
</dbReference>
<dbReference type="GO" id="GO:0003677">
    <property type="term" value="F:DNA binding"/>
    <property type="evidence" value="ECO:0007669"/>
    <property type="project" value="UniProtKB-KW"/>
</dbReference>
<accession>A0A1H3G8R6</accession>
<evidence type="ECO:0000259" key="5">
    <source>
        <dbReference type="PROSITE" id="PS50931"/>
    </source>
</evidence>
<organism evidence="6 7">
    <name type="scientific">Pseudomonas salomonii</name>
    <dbReference type="NCBI Taxonomy" id="191391"/>
    <lineage>
        <taxon>Bacteria</taxon>
        <taxon>Pseudomonadati</taxon>
        <taxon>Pseudomonadota</taxon>
        <taxon>Gammaproteobacteria</taxon>
        <taxon>Pseudomonadales</taxon>
        <taxon>Pseudomonadaceae</taxon>
        <taxon>Pseudomonas</taxon>
    </lineage>
</organism>
<name>A0A1H3G8R6_9PSED</name>
<evidence type="ECO:0000256" key="2">
    <source>
        <dbReference type="ARBA" id="ARBA00023015"/>
    </source>
</evidence>
<comment type="similarity">
    <text evidence="1">Belongs to the LysR transcriptional regulatory family.</text>
</comment>